<feature type="transmembrane region" description="Helical" evidence="5">
    <location>
        <begin position="372"/>
        <end position="391"/>
    </location>
</feature>
<comment type="similarity">
    <text evidence="5">Belongs to the UPF0182 family.</text>
</comment>
<feature type="transmembrane region" description="Helical" evidence="5">
    <location>
        <begin position="52"/>
        <end position="71"/>
    </location>
</feature>
<gene>
    <name evidence="6" type="ORF">Osc7112_4214</name>
</gene>
<name>K9VM46_9CYAN</name>
<dbReference type="EMBL" id="CP003614">
    <property type="protein sequence ID" value="AFZ08537.1"/>
    <property type="molecule type" value="Genomic_DNA"/>
</dbReference>
<evidence type="ECO:0000256" key="2">
    <source>
        <dbReference type="ARBA" id="ARBA00022692"/>
    </source>
</evidence>
<evidence type="ECO:0000256" key="3">
    <source>
        <dbReference type="ARBA" id="ARBA00022989"/>
    </source>
</evidence>
<dbReference type="GO" id="GO:0005886">
    <property type="term" value="C:plasma membrane"/>
    <property type="evidence" value="ECO:0007669"/>
    <property type="project" value="UniProtKB-SubCell"/>
</dbReference>
<feature type="transmembrane region" description="Helical" evidence="5">
    <location>
        <begin position="296"/>
        <end position="313"/>
    </location>
</feature>
<keyword evidence="1 5" id="KW-1003">Cell membrane</keyword>
<dbReference type="KEGG" id="oni:Osc7112_4214"/>
<dbReference type="Pfam" id="PF03699">
    <property type="entry name" value="UPF0182"/>
    <property type="match status" value="1"/>
</dbReference>
<dbReference type="InterPro" id="IPR005372">
    <property type="entry name" value="UPF0182"/>
</dbReference>
<dbReference type="HAMAP" id="MF_01600">
    <property type="entry name" value="UPF0182"/>
    <property type="match status" value="1"/>
</dbReference>
<dbReference type="GO" id="GO:0005576">
    <property type="term" value="C:extracellular region"/>
    <property type="evidence" value="ECO:0007669"/>
    <property type="project" value="TreeGrafter"/>
</dbReference>
<feature type="transmembrane region" description="Helical" evidence="5">
    <location>
        <begin position="197"/>
        <end position="218"/>
    </location>
</feature>
<sequence precursor="true">MTNRRIYQIILLIAGLWLVVEFASRISAEILWFQEVGYLQVFLLKLKTQGLLGTIAIAVSSGFLLGNLALARRLQHPAEEKKSPVAGALFASLRANKTGKNTGNNYEIPVAKSQITFSWLLLTIFGLSSIATLTVIHCGLLAASSIAYFGIVDNLPLPPVQLGIESIQHGAVQLFSRWWQLGLLLGTMLAVVIKPDFWLRAIALFLSLAIGLIAASRWTNVLQYFHPTNFNTTDPLFNQNISFYVFILPILDLLGWWLAVVFLYSLVSCALTYLLSGNSLSQGRFLGFSRSQQRHLYGLGAALMLAAAFRYWLGRYALLYSRGDVTYGANYADVTVRLPCYGFVSILAGAIALLMLCQVYPFKIKNELIKKIILAWLTLSFLVTLLLPTIVQQLLVKPNELAREQPYIQRSIAFTKEAFELNKIEIKTFDPAGKLTYADLEKNQLTISNIRLWDKLPLLQTNRQLQQIRPYYTFPDADIDRYTIKNEKAQKVDSDSQQVFLAARELDYTAVAPEAQTWVNEHLVYTHGYGFTLSPVNRVGVGGLPDYFVKDIGVAAQKGETALEITSDRIRASIPIGYPRIYYGEITDTDAMAPTKVQEFDYPSGEDNVYNTYSGRGGIAIGSMWRRWLFANYLKNWQMALTRNFTPETKLLYRRNINKRVRAIAPFLRYDSDPYLVVANANLSHDDIEKEREGNGNKIKPSPSDTDKSPNYLYWIIDAYTASDRYPYSDPGNHDFNYIRNSVKVVIDAYNGSVDFYVAYPSDPIINSWIAIFPGLFKPLDKMPPALRKHIRYPVDLLSIQSERLLTYHMEDPQVLYNREDLWRVPNEIYGTEQQPVAPYYLITKLPTETAEEFILLLPFTPVSRNNLIAWIAGRSDGGDYGKLLLYLFPKQRLVYGPEQIEALINQDPVISEQISLWNRQGSKALQGNLLVIPIEQSLLYVEPLYLEAERNSLPTLVRVIAVYENRIVMAENLELALKALFQQQSTNKPAIIRPLEGTAPALNSE</sequence>
<dbReference type="eggNOG" id="COG1615">
    <property type="taxonomic scope" value="Bacteria"/>
</dbReference>
<dbReference type="PANTHER" id="PTHR39344">
    <property type="entry name" value="UPF0182 PROTEIN SLL1060"/>
    <property type="match status" value="1"/>
</dbReference>
<organism evidence="6 7">
    <name type="scientific">Phormidium nigroviride PCC 7112</name>
    <dbReference type="NCBI Taxonomy" id="179408"/>
    <lineage>
        <taxon>Bacteria</taxon>
        <taxon>Bacillati</taxon>
        <taxon>Cyanobacteriota</taxon>
        <taxon>Cyanophyceae</taxon>
        <taxon>Oscillatoriophycideae</taxon>
        <taxon>Oscillatoriales</taxon>
        <taxon>Oscillatoriaceae</taxon>
        <taxon>Phormidium</taxon>
    </lineage>
</organism>
<feature type="transmembrane region" description="Helical" evidence="5">
    <location>
        <begin position="341"/>
        <end position="360"/>
    </location>
</feature>
<keyword evidence="3 5" id="KW-1133">Transmembrane helix</keyword>
<accession>K9VM46</accession>
<keyword evidence="2 5" id="KW-0812">Transmembrane</keyword>
<dbReference type="Proteomes" id="UP000010478">
    <property type="component" value="Chromosome"/>
</dbReference>
<comment type="subcellular location">
    <subcellularLocation>
        <location evidence="5">Cell membrane</location>
        <topology evidence="5">Multi-pass membrane protein</topology>
    </subcellularLocation>
</comment>
<dbReference type="NCBIfam" id="NF002707">
    <property type="entry name" value="PRK02509.1"/>
    <property type="match status" value="1"/>
</dbReference>
<dbReference type="OrthoDB" id="9763654at2"/>
<feature type="transmembrane region" description="Helical" evidence="5">
    <location>
        <begin position="171"/>
        <end position="192"/>
    </location>
</feature>
<evidence type="ECO:0000256" key="4">
    <source>
        <dbReference type="ARBA" id="ARBA00023136"/>
    </source>
</evidence>
<protein>
    <recommendedName>
        <fullName evidence="5">UPF0182 protein Osc7112_4214</fullName>
    </recommendedName>
</protein>
<feature type="transmembrane region" description="Helical" evidence="5">
    <location>
        <begin position="119"/>
        <end position="151"/>
    </location>
</feature>
<evidence type="ECO:0000256" key="1">
    <source>
        <dbReference type="ARBA" id="ARBA00022475"/>
    </source>
</evidence>
<dbReference type="HOGENOM" id="CLU_007733_0_0_3"/>
<evidence type="ECO:0000313" key="6">
    <source>
        <dbReference type="EMBL" id="AFZ08537.1"/>
    </source>
</evidence>
<evidence type="ECO:0000313" key="7">
    <source>
        <dbReference type="Proteomes" id="UP000010478"/>
    </source>
</evidence>
<evidence type="ECO:0000256" key="5">
    <source>
        <dbReference type="HAMAP-Rule" id="MF_01600"/>
    </source>
</evidence>
<dbReference type="RefSeq" id="WP_015177781.1">
    <property type="nucleotide sequence ID" value="NC_019729.1"/>
</dbReference>
<dbReference type="AlphaFoldDB" id="K9VM46"/>
<dbReference type="PANTHER" id="PTHR39344:SF1">
    <property type="entry name" value="UPF0182 PROTEIN SLL1060"/>
    <property type="match status" value="1"/>
</dbReference>
<dbReference type="STRING" id="179408.Osc7112_4214"/>
<keyword evidence="7" id="KW-1185">Reference proteome</keyword>
<dbReference type="PATRIC" id="fig|179408.3.peg.5231"/>
<reference evidence="6 7" key="1">
    <citation type="submission" date="2012-05" db="EMBL/GenBank/DDBJ databases">
        <title>Finished chromosome of genome of Oscillatoria sp. PCC 7112.</title>
        <authorList>
            <consortium name="US DOE Joint Genome Institute"/>
            <person name="Gugger M."/>
            <person name="Coursin T."/>
            <person name="Rippka R."/>
            <person name="Tandeau De Marsac N."/>
            <person name="Huntemann M."/>
            <person name="Wei C.-L."/>
            <person name="Han J."/>
            <person name="Detter J.C."/>
            <person name="Han C."/>
            <person name="Tapia R."/>
            <person name="Davenport K."/>
            <person name="Daligault H."/>
            <person name="Erkkila T."/>
            <person name="Gu W."/>
            <person name="Munk A.C.C."/>
            <person name="Teshima H."/>
            <person name="Xu Y."/>
            <person name="Chain P."/>
            <person name="Chen A."/>
            <person name="Krypides N."/>
            <person name="Mavromatis K."/>
            <person name="Markowitz V."/>
            <person name="Szeto E."/>
            <person name="Ivanova N."/>
            <person name="Mikhailova N."/>
            <person name="Ovchinnikova G."/>
            <person name="Pagani I."/>
            <person name="Pati A."/>
            <person name="Goodwin L."/>
            <person name="Peters L."/>
            <person name="Pitluck S."/>
            <person name="Woyke T."/>
            <person name="Kerfeld C."/>
        </authorList>
    </citation>
    <scope>NUCLEOTIDE SEQUENCE [LARGE SCALE GENOMIC DNA]</scope>
    <source>
        <strain evidence="6 7">PCC 7112</strain>
    </source>
</reference>
<feature type="transmembrane region" description="Helical" evidence="5">
    <location>
        <begin position="254"/>
        <end position="275"/>
    </location>
</feature>
<keyword evidence="4 5" id="KW-0472">Membrane</keyword>
<proteinExistence type="inferred from homology"/>